<dbReference type="Gramene" id="rna-gnl|WGS:NBSK|LSAT_4X45080_mrna">
    <property type="protein sequence ID" value="cds-PLY88910.1"/>
    <property type="gene ID" value="gene-LSAT_4X45080"/>
</dbReference>
<evidence type="ECO:0000313" key="1">
    <source>
        <dbReference type="EMBL" id="KAJ0211653.1"/>
    </source>
</evidence>
<dbReference type="AlphaFoldDB" id="A0A9R1VUS3"/>
<accession>A0A9R1VUS3</accession>
<organism evidence="1 2">
    <name type="scientific">Lactuca sativa</name>
    <name type="common">Garden lettuce</name>
    <dbReference type="NCBI Taxonomy" id="4236"/>
    <lineage>
        <taxon>Eukaryota</taxon>
        <taxon>Viridiplantae</taxon>
        <taxon>Streptophyta</taxon>
        <taxon>Embryophyta</taxon>
        <taxon>Tracheophyta</taxon>
        <taxon>Spermatophyta</taxon>
        <taxon>Magnoliopsida</taxon>
        <taxon>eudicotyledons</taxon>
        <taxon>Gunneridae</taxon>
        <taxon>Pentapetalae</taxon>
        <taxon>asterids</taxon>
        <taxon>campanulids</taxon>
        <taxon>Asterales</taxon>
        <taxon>Asteraceae</taxon>
        <taxon>Cichorioideae</taxon>
        <taxon>Cichorieae</taxon>
        <taxon>Lactucinae</taxon>
        <taxon>Lactuca</taxon>
    </lineage>
</organism>
<protein>
    <submittedName>
        <fullName evidence="1">Uncharacterized protein</fullName>
    </submittedName>
</protein>
<evidence type="ECO:0000313" key="2">
    <source>
        <dbReference type="Proteomes" id="UP000235145"/>
    </source>
</evidence>
<proteinExistence type="predicted"/>
<comment type="caution">
    <text evidence="1">The sequence shown here is derived from an EMBL/GenBank/DDBJ whole genome shotgun (WGS) entry which is preliminary data.</text>
</comment>
<dbReference type="EMBL" id="NBSK02000004">
    <property type="protein sequence ID" value="KAJ0211653.1"/>
    <property type="molecule type" value="Genomic_DNA"/>
</dbReference>
<dbReference type="Proteomes" id="UP000235145">
    <property type="component" value="Unassembled WGS sequence"/>
</dbReference>
<name>A0A9R1VUS3_LACSA</name>
<keyword evidence="2" id="KW-1185">Reference proteome</keyword>
<reference evidence="1 2" key="1">
    <citation type="journal article" date="2017" name="Nat. Commun.">
        <title>Genome assembly with in vitro proximity ligation data and whole-genome triplication in lettuce.</title>
        <authorList>
            <person name="Reyes-Chin-Wo S."/>
            <person name="Wang Z."/>
            <person name="Yang X."/>
            <person name="Kozik A."/>
            <person name="Arikit S."/>
            <person name="Song C."/>
            <person name="Xia L."/>
            <person name="Froenicke L."/>
            <person name="Lavelle D.O."/>
            <person name="Truco M.J."/>
            <person name="Xia R."/>
            <person name="Zhu S."/>
            <person name="Xu C."/>
            <person name="Xu H."/>
            <person name="Xu X."/>
            <person name="Cox K."/>
            <person name="Korf I."/>
            <person name="Meyers B.C."/>
            <person name="Michelmore R.W."/>
        </authorList>
    </citation>
    <scope>NUCLEOTIDE SEQUENCE [LARGE SCALE GENOMIC DNA]</scope>
    <source>
        <strain evidence="2">cv. Salinas</strain>
        <tissue evidence="1">Seedlings</tissue>
    </source>
</reference>
<gene>
    <name evidence="1" type="ORF">LSAT_V11C400174480</name>
</gene>
<sequence>MLYIEIVFSPGHLSSPSPLSSLFQVYFDFEFSSMPSSNSSAPSVIQATKVDAYSLLLNASSHEIFPFEGLPSDCVMLIIYFLKPTGLLPDASKLISFDASI</sequence>